<dbReference type="OrthoDB" id="10261753at2759"/>
<dbReference type="Gene3D" id="1.25.40.540">
    <property type="entry name" value="TAP42-like family"/>
    <property type="match status" value="1"/>
</dbReference>
<evidence type="ECO:0000256" key="1">
    <source>
        <dbReference type="SAM" id="MobiDB-lite"/>
    </source>
</evidence>
<evidence type="ECO:0000313" key="2">
    <source>
        <dbReference type="EMBL" id="OAA62581.1"/>
    </source>
</evidence>
<gene>
    <name evidence="2" type="ORF">SPI_04121</name>
</gene>
<dbReference type="Proteomes" id="UP000076874">
    <property type="component" value="Unassembled WGS sequence"/>
</dbReference>
<dbReference type="GO" id="GO:0005829">
    <property type="term" value="C:cytosol"/>
    <property type="evidence" value="ECO:0007669"/>
    <property type="project" value="TreeGrafter"/>
</dbReference>
<reference evidence="2 3" key="1">
    <citation type="journal article" date="2016" name="Genome Biol. Evol.">
        <title>Divergent and convergent evolution of fungal pathogenicity.</title>
        <authorList>
            <person name="Shang Y."/>
            <person name="Xiao G."/>
            <person name="Zheng P."/>
            <person name="Cen K."/>
            <person name="Zhan S."/>
            <person name="Wang C."/>
        </authorList>
    </citation>
    <scope>NUCLEOTIDE SEQUENCE [LARGE SCALE GENOMIC DNA]</scope>
    <source>
        <strain evidence="2 3">RCEF 264</strain>
    </source>
</reference>
<feature type="compositionally biased region" description="Basic and acidic residues" evidence="1">
    <location>
        <begin position="391"/>
        <end position="403"/>
    </location>
</feature>
<proteinExistence type="predicted"/>
<comment type="caution">
    <text evidence="2">The sequence shown here is derived from an EMBL/GenBank/DDBJ whole genome shotgun (WGS) entry which is preliminary data.</text>
</comment>
<name>A0A167VG96_9HYPO</name>
<dbReference type="Pfam" id="PF04177">
    <property type="entry name" value="TAP42"/>
    <property type="match status" value="1"/>
</dbReference>
<accession>A0A167VG96</accession>
<sequence length="420" mass="44830">MATRPTDQPLSLKAAYAAAERQREALERGVLPAGATDPAAAAASALAAYEHCAARAAALALFSPNESADDIATAHLPYLLLPFRIAELVQRLPATQPGDQRGGGGGGPFGGFDPAVRRGLLRRARDAYERFLHQLDTTVDADATALAGGGGTDPAARRAAKIANLQAEQALRNRLEAQRQRQAAARAHYRRRRRQAATNNDEDEENGTSDAPRGHDRDNNEGDDDDNDDDDDDDDDSEEARALYLAELAHGAHLAFQGLEGLNREDALLAQAPPPDARRGTATTMGGLGDGRQRQGGVAENGYSDRLDNVGRGAVVGGPLLTAEGKPRQPFTIVGRRADLAKTVFRPGHNLPTMSIDEYLAEERRRGNVIEGGGPNSGQAPEPEDEDDMDKADAETMKARAWDEFTEANPRGAGNTLNRG</sequence>
<dbReference type="GO" id="GO:0035303">
    <property type="term" value="P:regulation of dephosphorylation"/>
    <property type="evidence" value="ECO:0007669"/>
    <property type="project" value="TreeGrafter"/>
</dbReference>
<dbReference type="PANTHER" id="PTHR10933">
    <property type="entry name" value="IMMUNOGLOBULIN-BINDING PROTEIN 1"/>
    <property type="match status" value="1"/>
</dbReference>
<dbReference type="InterPro" id="IPR038511">
    <property type="entry name" value="TAP42/TAP46-like_sf"/>
</dbReference>
<organism evidence="2 3">
    <name type="scientific">Niveomyces insectorum RCEF 264</name>
    <dbReference type="NCBI Taxonomy" id="1081102"/>
    <lineage>
        <taxon>Eukaryota</taxon>
        <taxon>Fungi</taxon>
        <taxon>Dikarya</taxon>
        <taxon>Ascomycota</taxon>
        <taxon>Pezizomycotina</taxon>
        <taxon>Sordariomycetes</taxon>
        <taxon>Hypocreomycetidae</taxon>
        <taxon>Hypocreales</taxon>
        <taxon>Cordycipitaceae</taxon>
        <taxon>Niveomyces</taxon>
    </lineage>
</organism>
<feature type="region of interest" description="Disordered" evidence="1">
    <location>
        <begin position="271"/>
        <end position="296"/>
    </location>
</feature>
<dbReference type="STRING" id="1081102.A0A167VG96"/>
<dbReference type="EMBL" id="AZHD01000006">
    <property type="protein sequence ID" value="OAA62581.1"/>
    <property type="molecule type" value="Genomic_DNA"/>
</dbReference>
<dbReference type="PANTHER" id="PTHR10933:SF9">
    <property type="entry name" value="IMMUNOGLOBULIN-BINDING PROTEIN 1"/>
    <property type="match status" value="1"/>
</dbReference>
<dbReference type="AlphaFoldDB" id="A0A167VG96"/>
<evidence type="ECO:0000313" key="3">
    <source>
        <dbReference type="Proteomes" id="UP000076874"/>
    </source>
</evidence>
<feature type="compositionally biased region" description="Acidic residues" evidence="1">
    <location>
        <begin position="221"/>
        <end position="238"/>
    </location>
</feature>
<feature type="region of interest" description="Disordered" evidence="1">
    <location>
        <begin position="364"/>
        <end position="420"/>
    </location>
</feature>
<dbReference type="GO" id="GO:0051721">
    <property type="term" value="F:protein phosphatase 2A binding"/>
    <property type="evidence" value="ECO:0007669"/>
    <property type="project" value="TreeGrafter"/>
</dbReference>
<dbReference type="GO" id="GO:0009966">
    <property type="term" value="P:regulation of signal transduction"/>
    <property type="evidence" value="ECO:0007669"/>
    <property type="project" value="InterPro"/>
</dbReference>
<dbReference type="InterPro" id="IPR007304">
    <property type="entry name" value="TAP46-like"/>
</dbReference>
<protein>
    <submittedName>
        <fullName evidence="2">Tor signaling pathway regulator</fullName>
    </submittedName>
</protein>
<keyword evidence="3" id="KW-1185">Reference proteome</keyword>
<feature type="region of interest" description="Disordered" evidence="1">
    <location>
        <begin position="175"/>
        <end position="238"/>
    </location>
</feature>